<dbReference type="EMBL" id="CP165644">
    <property type="protein sequence ID" value="XDU67655.1"/>
    <property type="molecule type" value="Genomic_DNA"/>
</dbReference>
<sequence>MTNANISIRIDAETKERANELFNKLGLTMTTAVNIFLKTAIRENGIPFELKLEKEPNETTLEAMREADRIARDENVKGYDNIEELREALGV</sequence>
<dbReference type="GO" id="GO:0000987">
    <property type="term" value="F:cis-regulatory region sequence-specific DNA binding"/>
    <property type="evidence" value="ECO:0007669"/>
    <property type="project" value="InterPro"/>
</dbReference>
<dbReference type="Gene3D" id="1.10.1220.10">
    <property type="entry name" value="Met repressor-like"/>
    <property type="match status" value="1"/>
</dbReference>
<name>A0AB39VJD1_9FUSO</name>
<protein>
    <submittedName>
        <fullName evidence="3">Type II toxin-antitoxin system RelB/DinJ family antitoxin</fullName>
    </submittedName>
</protein>
<evidence type="ECO:0000256" key="1">
    <source>
        <dbReference type="ARBA" id="ARBA00010562"/>
    </source>
</evidence>
<organism evidence="3">
    <name type="scientific">Leptotrichia rugosa</name>
    <dbReference type="NCBI Taxonomy" id="3239302"/>
    <lineage>
        <taxon>Bacteria</taxon>
        <taxon>Fusobacteriati</taxon>
        <taxon>Fusobacteriota</taxon>
        <taxon>Fusobacteriia</taxon>
        <taxon>Fusobacteriales</taxon>
        <taxon>Leptotrichiaceae</taxon>
        <taxon>Leptotrichia</taxon>
    </lineage>
</organism>
<gene>
    <name evidence="3" type="ORF">AB8B22_04365</name>
</gene>
<keyword evidence="2" id="KW-1277">Toxin-antitoxin system</keyword>
<dbReference type="Pfam" id="PF04221">
    <property type="entry name" value="RelB"/>
    <property type="match status" value="1"/>
</dbReference>
<proteinExistence type="inferred from homology"/>
<dbReference type="InterPro" id="IPR007337">
    <property type="entry name" value="RelB/DinJ"/>
</dbReference>
<reference evidence="3" key="1">
    <citation type="submission" date="2024-07" db="EMBL/GenBank/DDBJ databases">
        <authorList>
            <person name="Li X.-J."/>
            <person name="Wang X."/>
        </authorList>
    </citation>
    <scope>NUCLEOTIDE SEQUENCE</scope>
    <source>
        <strain evidence="3">HSP-334</strain>
    </source>
</reference>
<dbReference type="KEGG" id="lrug:AB8B22_04365"/>
<dbReference type="PANTHER" id="PTHR38781:SF1">
    <property type="entry name" value="ANTITOXIN DINJ-RELATED"/>
    <property type="match status" value="1"/>
</dbReference>
<comment type="similarity">
    <text evidence="1">Belongs to the RelB/DinJ antitoxin family.</text>
</comment>
<dbReference type="GO" id="GO:0006351">
    <property type="term" value="P:DNA-templated transcription"/>
    <property type="evidence" value="ECO:0007669"/>
    <property type="project" value="TreeGrafter"/>
</dbReference>
<evidence type="ECO:0000256" key="2">
    <source>
        <dbReference type="ARBA" id="ARBA00022649"/>
    </source>
</evidence>
<dbReference type="PANTHER" id="PTHR38781">
    <property type="entry name" value="ANTITOXIN DINJ-RELATED"/>
    <property type="match status" value="1"/>
</dbReference>
<dbReference type="PIRSF" id="PIRSF003108">
    <property type="entry name" value="DinJ"/>
    <property type="match status" value="1"/>
</dbReference>
<dbReference type="RefSeq" id="WP_369711796.1">
    <property type="nucleotide sequence ID" value="NZ_CP165644.1"/>
</dbReference>
<evidence type="ECO:0000313" key="3">
    <source>
        <dbReference type="EMBL" id="XDU67655.1"/>
    </source>
</evidence>
<dbReference type="NCBIfam" id="TIGR02384">
    <property type="entry name" value="RelB_DinJ"/>
    <property type="match status" value="1"/>
</dbReference>
<dbReference type="InterPro" id="IPR026262">
    <property type="entry name" value="DinJ"/>
</dbReference>
<dbReference type="GO" id="GO:0044010">
    <property type="term" value="P:single-species biofilm formation"/>
    <property type="evidence" value="ECO:0007669"/>
    <property type="project" value="InterPro"/>
</dbReference>
<dbReference type="GO" id="GO:0015643">
    <property type="term" value="F:toxic substance binding"/>
    <property type="evidence" value="ECO:0007669"/>
    <property type="project" value="InterPro"/>
</dbReference>
<dbReference type="InterPro" id="IPR013321">
    <property type="entry name" value="Arc_rbn_hlx_hlx"/>
</dbReference>
<dbReference type="GO" id="GO:0006355">
    <property type="term" value="P:regulation of DNA-templated transcription"/>
    <property type="evidence" value="ECO:0007669"/>
    <property type="project" value="InterPro"/>
</dbReference>
<accession>A0AB39VJD1</accession>
<dbReference type="AlphaFoldDB" id="A0AB39VJD1"/>